<dbReference type="Proteomes" id="UP001519308">
    <property type="component" value="Unassembled WGS sequence"/>
</dbReference>
<comment type="caution">
    <text evidence="1">The sequence shown here is derived from an EMBL/GenBank/DDBJ whole genome shotgun (WGS) entry which is preliminary data.</text>
</comment>
<dbReference type="RefSeq" id="WP_209649487.1">
    <property type="nucleotide sequence ID" value="NZ_JAGGLL010000011.1"/>
</dbReference>
<gene>
    <name evidence="1" type="ORF">J2Z44_001700</name>
</gene>
<evidence type="ECO:0000313" key="1">
    <source>
        <dbReference type="EMBL" id="MBP2021904.1"/>
    </source>
</evidence>
<sequence length="101" mass="11813">MKIWKEYELNILNYFKYFNDELDRRGNNIVPDMSVISLNASGIVGNDDKLRFITVCSSEINSLVNTNNILKEYKFYLVVNKKIKDINSKVESYKKNMEGYG</sequence>
<proteinExistence type="predicted"/>
<keyword evidence="2" id="KW-1185">Reference proteome</keyword>
<accession>A0ABS4K5H4</accession>
<dbReference type="EMBL" id="JAGGLL010000011">
    <property type="protein sequence ID" value="MBP2021904.1"/>
    <property type="molecule type" value="Genomic_DNA"/>
</dbReference>
<name>A0ABS4K5H4_9CLOT</name>
<organism evidence="1 2">
    <name type="scientific">Clostridium punense</name>
    <dbReference type="NCBI Taxonomy" id="1054297"/>
    <lineage>
        <taxon>Bacteria</taxon>
        <taxon>Bacillati</taxon>
        <taxon>Bacillota</taxon>
        <taxon>Clostridia</taxon>
        <taxon>Eubacteriales</taxon>
        <taxon>Clostridiaceae</taxon>
        <taxon>Clostridium</taxon>
    </lineage>
</organism>
<evidence type="ECO:0000313" key="2">
    <source>
        <dbReference type="Proteomes" id="UP001519308"/>
    </source>
</evidence>
<reference evidence="1 2" key="1">
    <citation type="submission" date="2021-03" db="EMBL/GenBank/DDBJ databases">
        <title>Genomic Encyclopedia of Type Strains, Phase IV (KMG-IV): sequencing the most valuable type-strain genomes for metagenomic binning, comparative biology and taxonomic classification.</title>
        <authorList>
            <person name="Goeker M."/>
        </authorList>
    </citation>
    <scope>NUCLEOTIDE SEQUENCE [LARGE SCALE GENOMIC DNA]</scope>
    <source>
        <strain evidence="1 2">DSM 28650</strain>
    </source>
</reference>
<protein>
    <submittedName>
        <fullName evidence="1">Uncharacterized protein</fullName>
    </submittedName>
</protein>